<proteinExistence type="predicted"/>
<reference evidence="2" key="1">
    <citation type="journal article" date="2020" name="mSystems">
        <title>Genome- and Community-Level Interaction Insights into Carbon Utilization and Element Cycling Functions of Hydrothermarchaeota in Hydrothermal Sediment.</title>
        <authorList>
            <person name="Zhou Z."/>
            <person name="Liu Y."/>
            <person name="Xu W."/>
            <person name="Pan J."/>
            <person name="Luo Z.H."/>
            <person name="Li M."/>
        </authorList>
    </citation>
    <scope>NUCLEOTIDE SEQUENCE [LARGE SCALE GENOMIC DNA]</scope>
    <source>
        <strain evidence="2">HyVt-493</strain>
    </source>
</reference>
<protein>
    <recommendedName>
        <fullName evidence="3">DUF11 domain-containing protein</fullName>
    </recommendedName>
</protein>
<dbReference type="NCBIfam" id="TIGR01451">
    <property type="entry name" value="B_ant_repeat"/>
    <property type="match status" value="1"/>
</dbReference>
<dbReference type="Proteomes" id="UP000885750">
    <property type="component" value="Unassembled WGS sequence"/>
</dbReference>
<gene>
    <name evidence="2" type="ORF">ENJ51_06360</name>
</gene>
<evidence type="ECO:0000256" key="1">
    <source>
        <dbReference type="SAM" id="MobiDB-lite"/>
    </source>
</evidence>
<sequence length="286" mass="30478">MDVADVKSVEITPDGQNQIQPGGTVDYPHKLSNEGNIDELVELTSNNNDPDWSSRTLIEKDDGTLVELANLQAGDKVKVQNTDGSAETTVELTDADTDGNVEFPLKPGQYINITDKVFAPSDAAQGEGNTTTLTVTDPDGTKRSAAEDNSNVILGQVRLTKTVALDVGCDNRADGPFAKIQSSKVEPGQCAIWQILAKNEGNTLVKNVIVNDSVPAFTSYVAGSLRIDGLATDPTDQMKDDAAEYDQSANKITYYLGANADYANSKGGELASGETSVVRFTVKVEE</sequence>
<feature type="region of interest" description="Disordered" evidence="1">
    <location>
        <begin position="121"/>
        <end position="144"/>
    </location>
</feature>
<feature type="region of interest" description="Disordered" evidence="1">
    <location>
        <begin position="1"/>
        <end position="27"/>
    </location>
</feature>
<dbReference type="EMBL" id="DRMS01000237">
    <property type="protein sequence ID" value="HFC92418.1"/>
    <property type="molecule type" value="Genomic_DNA"/>
</dbReference>
<evidence type="ECO:0000313" key="2">
    <source>
        <dbReference type="EMBL" id="HFC92418.1"/>
    </source>
</evidence>
<evidence type="ECO:0008006" key="3">
    <source>
        <dbReference type="Google" id="ProtNLM"/>
    </source>
</evidence>
<accession>A0A7V2T2L4</accession>
<dbReference type="InterPro" id="IPR047589">
    <property type="entry name" value="DUF11_rpt"/>
</dbReference>
<organism evidence="2">
    <name type="scientific">Leucothrix mucor</name>
    <dbReference type="NCBI Taxonomy" id="45248"/>
    <lineage>
        <taxon>Bacteria</taxon>
        <taxon>Pseudomonadati</taxon>
        <taxon>Pseudomonadota</taxon>
        <taxon>Gammaproteobacteria</taxon>
        <taxon>Thiotrichales</taxon>
        <taxon>Thiotrichaceae</taxon>
        <taxon>Leucothrix</taxon>
    </lineage>
</organism>
<comment type="caution">
    <text evidence="2">The sequence shown here is derived from an EMBL/GenBank/DDBJ whole genome shotgun (WGS) entry which is preliminary data.</text>
</comment>
<name>A0A7V2T2L4_LEUMU</name>
<dbReference type="AlphaFoldDB" id="A0A7V2T2L4"/>